<proteinExistence type="predicted"/>
<evidence type="ECO:0000313" key="1">
    <source>
        <dbReference type="EMBL" id="PRY76517.1"/>
    </source>
</evidence>
<gene>
    <name evidence="1" type="ORF">CLV38_13117</name>
</gene>
<dbReference type="AlphaFoldDB" id="A0A2T0VWW0"/>
<dbReference type="RefSeq" id="WP_211295478.1">
    <property type="nucleotide sequence ID" value="NZ_PVTO01000031.1"/>
</dbReference>
<dbReference type="Gene3D" id="1.20.1090.10">
    <property type="entry name" value="Dehydroquinate synthase-like - alpha domain"/>
    <property type="match status" value="1"/>
</dbReference>
<keyword evidence="2" id="KW-1185">Reference proteome</keyword>
<dbReference type="EMBL" id="PVTO01000031">
    <property type="protein sequence ID" value="PRY76517.1"/>
    <property type="molecule type" value="Genomic_DNA"/>
</dbReference>
<dbReference type="Proteomes" id="UP000238205">
    <property type="component" value="Unassembled WGS sequence"/>
</dbReference>
<evidence type="ECO:0000313" key="2">
    <source>
        <dbReference type="Proteomes" id="UP000238205"/>
    </source>
</evidence>
<name>A0A2T0VWW0_9LACT</name>
<organism evidence="1 2">
    <name type="scientific">Alkalibacterium olivapovliticus</name>
    <dbReference type="NCBI Taxonomy" id="99907"/>
    <lineage>
        <taxon>Bacteria</taxon>
        <taxon>Bacillati</taxon>
        <taxon>Bacillota</taxon>
        <taxon>Bacilli</taxon>
        <taxon>Lactobacillales</taxon>
        <taxon>Carnobacteriaceae</taxon>
        <taxon>Alkalibacterium</taxon>
    </lineage>
</organism>
<accession>A0A2T0VWW0</accession>
<protein>
    <submittedName>
        <fullName evidence="1">Iron-containing alcohol dehydrogenase-like protein</fullName>
    </submittedName>
</protein>
<sequence>MIPTYPSSGSEFGLGAVSTDERTNEFGTAYGIAADVALLVPRYSMSLDAEMTAYTGLVTLVQLSAATIEDRNPVSYEMGISVISNVLKATKTVQENPNNADARGTILYGAALSTSGWLGLGKEENYPYEIYEIEFIPEVLFGSTYRKSLTTLFPRFLEVMAQYHLDDIQAYYQDVFNFEGEISESTKRLVDIFSNFGIDMYFDGKDSSHSIDEIPIETTLKPEDLKTIISKAMRS</sequence>
<dbReference type="SUPFAM" id="SSF56796">
    <property type="entry name" value="Dehydroquinate synthase-like"/>
    <property type="match status" value="1"/>
</dbReference>
<comment type="caution">
    <text evidence="1">The sequence shown here is derived from an EMBL/GenBank/DDBJ whole genome shotgun (WGS) entry which is preliminary data.</text>
</comment>
<reference evidence="1 2" key="1">
    <citation type="submission" date="2018-03" db="EMBL/GenBank/DDBJ databases">
        <title>Genomic Encyclopedia of Archaeal and Bacterial Type Strains, Phase II (KMG-II): from individual species to whole genera.</title>
        <authorList>
            <person name="Goeker M."/>
        </authorList>
    </citation>
    <scope>NUCLEOTIDE SEQUENCE [LARGE SCALE GENOMIC DNA]</scope>
    <source>
        <strain evidence="1 2">DSM 13175</strain>
    </source>
</reference>